<dbReference type="NCBIfam" id="TIGR02862">
    <property type="entry name" value="spore_BofA"/>
    <property type="match status" value="1"/>
</dbReference>
<reference evidence="2" key="1">
    <citation type="submission" date="2019-08" db="EMBL/GenBank/DDBJ databases">
        <authorList>
            <person name="Kucharzyk K."/>
            <person name="Murdoch R.W."/>
            <person name="Higgins S."/>
            <person name="Loffler F."/>
        </authorList>
    </citation>
    <scope>NUCLEOTIDE SEQUENCE</scope>
</reference>
<comment type="caution">
    <text evidence="2">The sequence shown here is derived from an EMBL/GenBank/DDBJ whole genome shotgun (WGS) entry which is preliminary data.</text>
</comment>
<feature type="transmembrane region" description="Helical" evidence="1">
    <location>
        <begin position="56"/>
        <end position="79"/>
    </location>
</feature>
<name>A0A644VNY1_9ZZZZ</name>
<dbReference type="Pfam" id="PF07441">
    <property type="entry name" value="BofA"/>
    <property type="match status" value="1"/>
</dbReference>
<evidence type="ECO:0000256" key="1">
    <source>
        <dbReference type="SAM" id="Phobius"/>
    </source>
</evidence>
<feature type="transmembrane region" description="Helical" evidence="1">
    <location>
        <begin position="32"/>
        <end position="50"/>
    </location>
</feature>
<evidence type="ECO:0008006" key="3">
    <source>
        <dbReference type="Google" id="ProtNLM"/>
    </source>
</evidence>
<keyword evidence="1" id="KW-1133">Transmembrane helix</keyword>
<keyword evidence="1" id="KW-0472">Membrane</keyword>
<organism evidence="2">
    <name type="scientific">bioreactor metagenome</name>
    <dbReference type="NCBI Taxonomy" id="1076179"/>
    <lineage>
        <taxon>unclassified sequences</taxon>
        <taxon>metagenomes</taxon>
        <taxon>ecological metagenomes</taxon>
    </lineage>
</organism>
<proteinExistence type="predicted"/>
<sequence>METLVPWIIAIMVLFLIVKFFSLSFSFVWNGIIGGIMLWVLNLVGGMFSFHIPITIISALIAGFFGIPGVVVIVIYNLLK</sequence>
<protein>
    <recommendedName>
        <fullName evidence="3">SigmaK-factor processing regulatory protein BofA</fullName>
    </recommendedName>
</protein>
<dbReference type="EMBL" id="VSSQ01000381">
    <property type="protein sequence ID" value="MPL93109.1"/>
    <property type="molecule type" value="Genomic_DNA"/>
</dbReference>
<keyword evidence="1" id="KW-0812">Transmembrane</keyword>
<evidence type="ECO:0000313" key="2">
    <source>
        <dbReference type="EMBL" id="MPL93109.1"/>
    </source>
</evidence>
<dbReference type="InterPro" id="IPR010001">
    <property type="entry name" value="BofA"/>
</dbReference>
<gene>
    <name evidence="2" type="ORF">SDC9_39235</name>
</gene>
<accession>A0A644VNY1</accession>
<dbReference type="AlphaFoldDB" id="A0A644VNY1"/>
<feature type="transmembrane region" description="Helical" evidence="1">
    <location>
        <begin position="6"/>
        <end position="25"/>
    </location>
</feature>